<organism evidence="1 2">
    <name type="scientific">Borrelia turcica IST7</name>
    <dbReference type="NCBI Taxonomy" id="1104446"/>
    <lineage>
        <taxon>Bacteria</taxon>
        <taxon>Pseudomonadati</taxon>
        <taxon>Spirochaetota</taxon>
        <taxon>Spirochaetia</taxon>
        <taxon>Spirochaetales</taxon>
        <taxon>Borreliaceae</taxon>
        <taxon>Borrelia</taxon>
    </lineage>
</organism>
<gene>
    <name evidence="1" type="ORF">DB313_02870</name>
</gene>
<proteinExistence type="predicted"/>
<dbReference type="KEGG" id="btur:DB313_02870"/>
<dbReference type="Proteomes" id="UP000275571">
    <property type="component" value="Chromosome"/>
</dbReference>
<keyword evidence="2" id="KW-1185">Reference proteome</keyword>
<sequence>MSVNQILKKYLQYLILELKKLKAILEFENETVNKGIIDILNFTNPRKDLILNSINNYYITINSWLEIQDQTKTEVEVLIENINSLKEEICIMYQNSCKTMKELYEEKSTIPKVRFSKYLFKYNNPILVDVKI</sequence>
<reference evidence="1 2" key="1">
    <citation type="journal article" date="2018" name="Infect. Genet. Evol.">
        <title>Genome-wide analysis of Borrelia turcica and 'Candidatus Borrelia tachyglossi' shows relapsing fever-like genomes with unique genomic links to Lyme disease Borrelia.</title>
        <authorList>
            <person name="Gofton A.W."/>
            <person name="Margos G."/>
            <person name="Fingerle V."/>
            <person name="Hepner S."/>
            <person name="Loh S.M."/>
            <person name="Ryan U."/>
            <person name="Irwin P."/>
            <person name="Oskam C.L."/>
        </authorList>
    </citation>
    <scope>NUCLEOTIDE SEQUENCE [LARGE SCALE GENOMIC DNA]</scope>
    <source>
        <strain evidence="1 2">IST7</strain>
    </source>
</reference>
<evidence type="ECO:0008006" key="3">
    <source>
        <dbReference type="Google" id="ProtNLM"/>
    </source>
</evidence>
<dbReference type="RefSeq" id="WP_120104333.1">
    <property type="nucleotide sequence ID" value="NZ_CP028884.1"/>
</dbReference>
<dbReference type="EMBL" id="CP028884">
    <property type="protein sequence ID" value="AYE36411.1"/>
    <property type="molecule type" value="Genomic_DNA"/>
</dbReference>
<accession>A0A386PL91</accession>
<name>A0A386PL91_9SPIR</name>
<dbReference type="AlphaFoldDB" id="A0A386PL91"/>
<dbReference type="OrthoDB" id="350965at2"/>
<evidence type="ECO:0000313" key="1">
    <source>
        <dbReference type="EMBL" id="AYE36411.1"/>
    </source>
</evidence>
<evidence type="ECO:0000313" key="2">
    <source>
        <dbReference type="Proteomes" id="UP000275571"/>
    </source>
</evidence>
<protein>
    <recommendedName>
        <fullName evidence="3">Flagellar protein FlbF</fullName>
    </recommendedName>
</protein>